<dbReference type="GO" id="GO:0002181">
    <property type="term" value="P:cytoplasmic translation"/>
    <property type="evidence" value="ECO:0007669"/>
    <property type="project" value="TreeGrafter"/>
</dbReference>
<keyword evidence="3 6" id="KW-0694">RNA-binding</keyword>
<dbReference type="Proteomes" id="UP000076983">
    <property type="component" value="Unassembled WGS sequence"/>
</dbReference>
<feature type="domain" description="Large ribosomal subunit protein uL6 alpha-beta" evidence="9">
    <location>
        <begin position="91"/>
        <end position="164"/>
    </location>
</feature>
<dbReference type="STRING" id="29557.MGALLINA_01960"/>
<comment type="similarity">
    <text evidence="1 6 7">Belongs to the universal ribosomal protein uL6 family.</text>
</comment>
<dbReference type="FunFam" id="3.90.930.12:FF:000002">
    <property type="entry name" value="50S ribosomal protein L6"/>
    <property type="match status" value="1"/>
</dbReference>
<dbReference type="GO" id="GO:0019843">
    <property type="term" value="F:rRNA binding"/>
    <property type="evidence" value="ECO:0007669"/>
    <property type="project" value="UniProtKB-UniRule"/>
</dbReference>
<keyword evidence="2 6" id="KW-0699">rRNA-binding</keyword>
<evidence type="ECO:0000256" key="1">
    <source>
        <dbReference type="ARBA" id="ARBA00009356"/>
    </source>
</evidence>
<evidence type="ECO:0000256" key="3">
    <source>
        <dbReference type="ARBA" id="ARBA00022884"/>
    </source>
</evidence>
<comment type="subunit">
    <text evidence="6">Part of the 50S ribosomal subunit.</text>
</comment>
<name>A0A168RNN1_9BACT</name>
<organism evidence="10 11">
    <name type="scientific">Mycoplasmopsis gallinarum</name>
    <dbReference type="NCBI Taxonomy" id="29557"/>
    <lineage>
        <taxon>Bacteria</taxon>
        <taxon>Bacillati</taxon>
        <taxon>Mycoplasmatota</taxon>
        <taxon>Mycoplasmoidales</taxon>
        <taxon>Metamycoplasmataceae</taxon>
        <taxon>Mycoplasmopsis</taxon>
    </lineage>
</organism>
<dbReference type="RefSeq" id="WP_027332827.1">
    <property type="nucleotide sequence ID" value="NZ_LVLH01000020.1"/>
</dbReference>
<sequence length="179" mass="19455">MSRVGNRVLTIPANVEVKVDGTNFSVKGPLGELNRDFSNLIAIKVENGQITTLRANEEKATKQLHGTTNALISNMLIGVSKGYKKELVIKGVGYKATLKGQELEVLAGYSHPVILTIPQELKVTVEKPTEISISGISKELVGEFAAVVRKIRKPNPYSGKGIAYKDEVIRRKEGKTAAK</sequence>
<dbReference type="GO" id="GO:0022625">
    <property type="term" value="C:cytosolic large ribosomal subunit"/>
    <property type="evidence" value="ECO:0007669"/>
    <property type="project" value="UniProtKB-UniRule"/>
</dbReference>
<protein>
    <recommendedName>
        <fullName evidence="6">Large ribosomal subunit protein uL6</fullName>
    </recommendedName>
</protein>
<dbReference type="InterPro" id="IPR036789">
    <property type="entry name" value="Ribosomal_uL6-like_a/b-dom_sf"/>
</dbReference>
<keyword evidence="11" id="KW-1185">Reference proteome</keyword>
<evidence type="ECO:0000313" key="11">
    <source>
        <dbReference type="Proteomes" id="UP000076983"/>
    </source>
</evidence>
<dbReference type="AlphaFoldDB" id="A0A168RNN1"/>
<dbReference type="InterPro" id="IPR000702">
    <property type="entry name" value="Ribosomal_uL6-like"/>
</dbReference>
<dbReference type="GO" id="GO:0003735">
    <property type="term" value="F:structural constituent of ribosome"/>
    <property type="evidence" value="ECO:0007669"/>
    <property type="project" value="UniProtKB-UniRule"/>
</dbReference>
<evidence type="ECO:0000256" key="2">
    <source>
        <dbReference type="ARBA" id="ARBA00022730"/>
    </source>
</evidence>
<dbReference type="FunFam" id="3.90.930.12:FF:000001">
    <property type="entry name" value="50S ribosomal protein L6"/>
    <property type="match status" value="1"/>
</dbReference>
<dbReference type="NCBIfam" id="TIGR03654">
    <property type="entry name" value="L6_bact"/>
    <property type="match status" value="1"/>
</dbReference>
<evidence type="ECO:0000313" key="10">
    <source>
        <dbReference type="EMBL" id="OAB49148.1"/>
    </source>
</evidence>
<feature type="domain" description="Large ribosomal subunit protein uL6 alpha-beta" evidence="9">
    <location>
        <begin position="11"/>
        <end position="82"/>
    </location>
</feature>
<dbReference type="HAMAP" id="MF_01365_B">
    <property type="entry name" value="Ribosomal_uL6_B"/>
    <property type="match status" value="1"/>
</dbReference>
<dbReference type="PANTHER" id="PTHR11655:SF14">
    <property type="entry name" value="LARGE RIBOSOMAL SUBUNIT PROTEIN UL6M"/>
    <property type="match status" value="1"/>
</dbReference>
<dbReference type="OrthoDB" id="9805007at2"/>
<comment type="function">
    <text evidence="6 8">This protein binds to the 23S rRNA, and is important in its secondary structure. It is located near the subunit interface in the base of the L7/L12 stalk, and near the tRNA binding site of the peptidyltransferase center.</text>
</comment>
<evidence type="ECO:0000256" key="7">
    <source>
        <dbReference type="RuleBase" id="RU003869"/>
    </source>
</evidence>
<dbReference type="PRINTS" id="PR00059">
    <property type="entry name" value="RIBOSOMALL6"/>
</dbReference>
<dbReference type="EMBL" id="LVLH01000020">
    <property type="protein sequence ID" value="OAB49148.1"/>
    <property type="molecule type" value="Genomic_DNA"/>
</dbReference>
<dbReference type="Pfam" id="PF00347">
    <property type="entry name" value="Ribosomal_L6"/>
    <property type="match status" value="2"/>
</dbReference>
<dbReference type="InterPro" id="IPR019906">
    <property type="entry name" value="Ribosomal_uL6_bac-type"/>
</dbReference>
<evidence type="ECO:0000256" key="5">
    <source>
        <dbReference type="ARBA" id="ARBA00023274"/>
    </source>
</evidence>
<evidence type="ECO:0000256" key="8">
    <source>
        <dbReference type="RuleBase" id="RU003870"/>
    </source>
</evidence>
<evidence type="ECO:0000259" key="9">
    <source>
        <dbReference type="Pfam" id="PF00347"/>
    </source>
</evidence>
<gene>
    <name evidence="6 10" type="primary">rplF</name>
    <name evidence="10" type="ORF">MGALLINA_01960</name>
</gene>
<evidence type="ECO:0000256" key="4">
    <source>
        <dbReference type="ARBA" id="ARBA00022980"/>
    </source>
</evidence>
<dbReference type="Gene3D" id="3.90.930.12">
    <property type="entry name" value="Ribosomal protein L6, alpha-beta domain"/>
    <property type="match status" value="2"/>
</dbReference>
<accession>A0A168RNN1</accession>
<dbReference type="PATRIC" id="fig|29557.3.peg.177"/>
<keyword evidence="4 6" id="KW-0689">Ribosomal protein</keyword>
<dbReference type="InterPro" id="IPR020040">
    <property type="entry name" value="Ribosomal_uL6_a/b-dom"/>
</dbReference>
<comment type="caution">
    <text evidence="10">The sequence shown here is derived from an EMBL/GenBank/DDBJ whole genome shotgun (WGS) entry which is preliminary data.</text>
</comment>
<proteinExistence type="inferred from homology"/>
<dbReference type="PANTHER" id="PTHR11655">
    <property type="entry name" value="60S/50S RIBOSOMAL PROTEIN L6/L9"/>
    <property type="match status" value="1"/>
</dbReference>
<dbReference type="SUPFAM" id="SSF56053">
    <property type="entry name" value="Ribosomal protein L6"/>
    <property type="match status" value="2"/>
</dbReference>
<dbReference type="PIRSF" id="PIRSF002162">
    <property type="entry name" value="Ribosomal_L6"/>
    <property type="match status" value="1"/>
</dbReference>
<keyword evidence="5 6" id="KW-0687">Ribonucleoprotein</keyword>
<reference evidence="10 11" key="1">
    <citation type="submission" date="2016-03" db="EMBL/GenBank/DDBJ databases">
        <title>Genome sequence of Mycoplasma gallinarum strain Mgn_IPT.</title>
        <authorList>
            <person name="Yacoub E."/>
            <person name="Sirand-Pugnet P."/>
            <person name="Barre A."/>
            <person name="Maurier F."/>
            <person name="Blanchard A."/>
            <person name="Ben Abdelmoumen B.M."/>
        </authorList>
    </citation>
    <scope>NUCLEOTIDE SEQUENCE [LARGE SCALE GENOMIC DNA]</scope>
    <source>
        <strain evidence="10 11">Mgn_IPT</strain>
    </source>
</reference>
<evidence type="ECO:0000256" key="6">
    <source>
        <dbReference type="HAMAP-Rule" id="MF_01365"/>
    </source>
</evidence>